<dbReference type="EMBL" id="JAGMUU010000007">
    <property type="protein sequence ID" value="KAH7149420.1"/>
    <property type="molecule type" value="Genomic_DNA"/>
</dbReference>
<feature type="region of interest" description="Disordered" evidence="1">
    <location>
        <begin position="147"/>
        <end position="171"/>
    </location>
</feature>
<sequence>MNATQIAGALQRKGINRGTIFLVYGKTNKDLSILRHCLESEGHGGVILLDQNCYPITNVIRANVFESVPKDQQFQLRLEMVFPIMFPRHSMIGLNHQALVDYEQTRLVCMAMEGLSKSVDEREERWRPHTVASISQRSILDWMKPKCDPGTGEDEGKKLTSPRRNWAANHW</sequence>
<dbReference type="AlphaFoldDB" id="A0A9P9JAV4"/>
<name>A0A9P9JAV4_9HYPO</name>
<keyword evidence="3" id="KW-1185">Reference proteome</keyword>
<reference evidence="2" key="1">
    <citation type="journal article" date="2021" name="Nat. Commun.">
        <title>Genetic determinants of endophytism in the Arabidopsis root mycobiome.</title>
        <authorList>
            <person name="Mesny F."/>
            <person name="Miyauchi S."/>
            <person name="Thiergart T."/>
            <person name="Pickel B."/>
            <person name="Atanasova L."/>
            <person name="Karlsson M."/>
            <person name="Huettel B."/>
            <person name="Barry K.W."/>
            <person name="Haridas S."/>
            <person name="Chen C."/>
            <person name="Bauer D."/>
            <person name="Andreopoulos W."/>
            <person name="Pangilinan J."/>
            <person name="LaButti K."/>
            <person name="Riley R."/>
            <person name="Lipzen A."/>
            <person name="Clum A."/>
            <person name="Drula E."/>
            <person name="Henrissat B."/>
            <person name="Kohler A."/>
            <person name="Grigoriev I.V."/>
            <person name="Martin F.M."/>
            <person name="Hacquard S."/>
        </authorList>
    </citation>
    <scope>NUCLEOTIDE SEQUENCE</scope>
    <source>
        <strain evidence="2">MPI-CAGE-AT-0021</strain>
    </source>
</reference>
<evidence type="ECO:0000313" key="2">
    <source>
        <dbReference type="EMBL" id="KAH7149420.1"/>
    </source>
</evidence>
<evidence type="ECO:0000313" key="3">
    <source>
        <dbReference type="Proteomes" id="UP000717696"/>
    </source>
</evidence>
<accession>A0A9P9JAV4</accession>
<organism evidence="2 3">
    <name type="scientific">Dactylonectria estremocensis</name>
    <dbReference type="NCBI Taxonomy" id="1079267"/>
    <lineage>
        <taxon>Eukaryota</taxon>
        <taxon>Fungi</taxon>
        <taxon>Dikarya</taxon>
        <taxon>Ascomycota</taxon>
        <taxon>Pezizomycotina</taxon>
        <taxon>Sordariomycetes</taxon>
        <taxon>Hypocreomycetidae</taxon>
        <taxon>Hypocreales</taxon>
        <taxon>Nectriaceae</taxon>
        <taxon>Dactylonectria</taxon>
    </lineage>
</organism>
<comment type="caution">
    <text evidence="2">The sequence shown here is derived from an EMBL/GenBank/DDBJ whole genome shotgun (WGS) entry which is preliminary data.</text>
</comment>
<gene>
    <name evidence="2" type="ORF">B0J13DRAFT_551458</name>
</gene>
<dbReference type="Proteomes" id="UP000717696">
    <property type="component" value="Unassembled WGS sequence"/>
</dbReference>
<evidence type="ECO:0000256" key="1">
    <source>
        <dbReference type="SAM" id="MobiDB-lite"/>
    </source>
</evidence>
<dbReference type="OrthoDB" id="6077919at2759"/>
<proteinExistence type="predicted"/>
<protein>
    <submittedName>
        <fullName evidence="2">Uncharacterized protein</fullName>
    </submittedName>
</protein>